<reference evidence="3" key="1">
    <citation type="journal article" date="2019" name="Int. J. Syst. Evol. Microbiol.">
        <title>The Global Catalogue of Microorganisms (GCM) 10K type strain sequencing project: providing services to taxonomists for standard genome sequencing and annotation.</title>
        <authorList>
            <consortium name="The Broad Institute Genomics Platform"/>
            <consortium name="The Broad Institute Genome Sequencing Center for Infectious Disease"/>
            <person name="Wu L."/>
            <person name="Ma J."/>
        </authorList>
    </citation>
    <scope>NUCLEOTIDE SEQUENCE [LARGE SCALE GENOMIC DNA]</scope>
    <source>
        <strain evidence="3">KCTC 62195</strain>
    </source>
</reference>
<accession>A0ABV7AYD7</accession>
<dbReference type="SMART" id="SM00530">
    <property type="entry name" value="HTH_XRE"/>
    <property type="match status" value="1"/>
</dbReference>
<dbReference type="Proteomes" id="UP001595457">
    <property type="component" value="Unassembled WGS sequence"/>
</dbReference>
<sequence>MNRKRFLFTTGERLRGLRGLLGLSRPEFARVVGMSAKRLENIESGRQRMHDEDLQKVCSTFEAFSRWLVYEGPVERRLPGLKITDSAHRAALYLIKCNPQLLEGSGLSFEDWQMRHRDALLELGERIERGGDGESARAGTD</sequence>
<dbReference type="RefSeq" id="WP_377815291.1">
    <property type="nucleotide sequence ID" value="NZ_JBHRSJ010000031.1"/>
</dbReference>
<dbReference type="InterPro" id="IPR001387">
    <property type="entry name" value="Cro/C1-type_HTH"/>
</dbReference>
<evidence type="ECO:0000313" key="3">
    <source>
        <dbReference type="Proteomes" id="UP001595457"/>
    </source>
</evidence>
<dbReference type="SUPFAM" id="SSF47413">
    <property type="entry name" value="lambda repressor-like DNA-binding domains"/>
    <property type="match status" value="1"/>
</dbReference>
<protein>
    <submittedName>
        <fullName evidence="2">Helix-turn-helix domain-containing protein</fullName>
    </submittedName>
</protein>
<dbReference type="EMBL" id="JBHRSJ010000031">
    <property type="protein sequence ID" value="MFC2973537.1"/>
    <property type="molecule type" value="Genomic_DNA"/>
</dbReference>
<dbReference type="Pfam" id="PF13560">
    <property type="entry name" value="HTH_31"/>
    <property type="match status" value="1"/>
</dbReference>
<feature type="domain" description="HTH cro/C1-type" evidence="1">
    <location>
        <begin position="14"/>
        <end position="68"/>
    </location>
</feature>
<comment type="caution">
    <text evidence="2">The sequence shown here is derived from an EMBL/GenBank/DDBJ whole genome shotgun (WGS) entry which is preliminary data.</text>
</comment>
<organism evidence="2 3">
    <name type="scientific">Azotobacter bryophylli</name>
    <dbReference type="NCBI Taxonomy" id="1986537"/>
    <lineage>
        <taxon>Bacteria</taxon>
        <taxon>Pseudomonadati</taxon>
        <taxon>Pseudomonadota</taxon>
        <taxon>Gammaproteobacteria</taxon>
        <taxon>Pseudomonadales</taxon>
        <taxon>Pseudomonadaceae</taxon>
        <taxon>Azotobacter</taxon>
    </lineage>
</organism>
<proteinExistence type="predicted"/>
<dbReference type="PROSITE" id="PS50943">
    <property type="entry name" value="HTH_CROC1"/>
    <property type="match status" value="1"/>
</dbReference>
<dbReference type="InterPro" id="IPR010982">
    <property type="entry name" value="Lambda_DNA-bd_dom_sf"/>
</dbReference>
<dbReference type="Gene3D" id="1.10.260.40">
    <property type="entry name" value="lambda repressor-like DNA-binding domains"/>
    <property type="match status" value="1"/>
</dbReference>
<gene>
    <name evidence="2" type="ORF">ACFOJE_15135</name>
</gene>
<name>A0ABV7AYD7_9GAMM</name>
<evidence type="ECO:0000259" key="1">
    <source>
        <dbReference type="PROSITE" id="PS50943"/>
    </source>
</evidence>
<evidence type="ECO:0000313" key="2">
    <source>
        <dbReference type="EMBL" id="MFC2973537.1"/>
    </source>
</evidence>
<keyword evidence="3" id="KW-1185">Reference proteome</keyword>